<evidence type="ECO:0000313" key="1">
    <source>
        <dbReference type="EMBL" id="NMO18569.1"/>
    </source>
</evidence>
<sequence length="140" mass="15756">MTGVDPDALRKLNAFVAETNVKDFGLRWIQAGSLYVVGSEDLSYYHQVELVFEDFAHVNLPREFSSPRLRLASAHEALAPAHLRSDPELSTFVFETPDAPGGVFFVCACRLRIEYGMAYHYRRTPLQPGERIAPWVDQAG</sequence>
<reference evidence="1 2" key="1">
    <citation type="submission" date="2020-04" db="EMBL/GenBank/DDBJ databases">
        <title>Draft genome of Pyxidicoccus fallax type strain.</title>
        <authorList>
            <person name="Whitworth D.E."/>
        </authorList>
    </citation>
    <scope>NUCLEOTIDE SEQUENCE [LARGE SCALE GENOMIC DNA]</scope>
    <source>
        <strain evidence="1 2">DSM 14698</strain>
    </source>
</reference>
<dbReference type="EMBL" id="JABBJJ010000142">
    <property type="protein sequence ID" value="NMO18569.1"/>
    <property type="molecule type" value="Genomic_DNA"/>
</dbReference>
<comment type="caution">
    <text evidence="1">The sequence shown here is derived from an EMBL/GenBank/DDBJ whole genome shotgun (WGS) entry which is preliminary data.</text>
</comment>
<organism evidence="1 2">
    <name type="scientific">Pyxidicoccus fallax</name>
    <dbReference type="NCBI Taxonomy" id="394095"/>
    <lineage>
        <taxon>Bacteria</taxon>
        <taxon>Pseudomonadati</taxon>
        <taxon>Myxococcota</taxon>
        <taxon>Myxococcia</taxon>
        <taxon>Myxococcales</taxon>
        <taxon>Cystobacterineae</taxon>
        <taxon>Myxococcaceae</taxon>
        <taxon>Pyxidicoccus</taxon>
    </lineage>
</organism>
<name>A0A848LLJ4_9BACT</name>
<accession>A0A848LLJ4</accession>
<protein>
    <submittedName>
        <fullName evidence="1">Uncharacterized protein</fullName>
    </submittedName>
</protein>
<dbReference type="RefSeq" id="WP_169347833.1">
    <property type="nucleotide sequence ID" value="NZ_JABBJJ010000142.1"/>
</dbReference>
<proteinExistence type="predicted"/>
<gene>
    <name evidence="1" type="ORF">HG543_27445</name>
</gene>
<keyword evidence="2" id="KW-1185">Reference proteome</keyword>
<dbReference type="Proteomes" id="UP000518300">
    <property type="component" value="Unassembled WGS sequence"/>
</dbReference>
<evidence type="ECO:0000313" key="2">
    <source>
        <dbReference type="Proteomes" id="UP000518300"/>
    </source>
</evidence>
<dbReference type="AlphaFoldDB" id="A0A848LLJ4"/>